<feature type="compositionally biased region" description="Low complexity" evidence="1">
    <location>
        <begin position="34"/>
        <end position="43"/>
    </location>
</feature>
<comment type="caution">
    <text evidence="2">The sequence shown here is derived from an EMBL/GenBank/DDBJ whole genome shotgun (WGS) entry which is preliminary data.</text>
</comment>
<gene>
    <name evidence="2" type="ORF">SPIL2461_LOCUS18714</name>
</gene>
<evidence type="ECO:0000256" key="1">
    <source>
        <dbReference type="SAM" id="MobiDB-lite"/>
    </source>
</evidence>
<feature type="region of interest" description="Disordered" evidence="1">
    <location>
        <begin position="25"/>
        <end position="51"/>
    </location>
</feature>
<evidence type="ECO:0000313" key="3">
    <source>
        <dbReference type="Proteomes" id="UP000649617"/>
    </source>
</evidence>
<dbReference type="AlphaFoldDB" id="A0A812WK35"/>
<dbReference type="Proteomes" id="UP000649617">
    <property type="component" value="Unassembled WGS sequence"/>
</dbReference>
<keyword evidence="3" id="KW-1185">Reference proteome</keyword>
<name>A0A812WK35_SYMPI</name>
<feature type="region of interest" description="Disordered" evidence="1">
    <location>
        <begin position="84"/>
        <end position="103"/>
    </location>
</feature>
<proteinExistence type="predicted"/>
<evidence type="ECO:0000313" key="2">
    <source>
        <dbReference type="EMBL" id="CAE7675500.1"/>
    </source>
</evidence>
<organism evidence="2 3">
    <name type="scientific">Symbiodinium pilosum</name>
    <name type="common">Dinoflagellate</name>
    <dbReference type="NCBI Taxonomy" id="2952"/>
    <lineage>
        <taxon>Eukaryota</taxon>
        <taxon>Sar</taxon>
        <taxon>Alveolata</taxon>
        <taxon>Dinophyceae</taxon>
        <taxon>Suessiales</taxon>
        <taxon>Symbiodiniaceae</taxon>
        <taxon>Symbiodinium</taxon>
    </lineage>
</organism>
<reference evidence="2" key="1">
    <citation type="submission" date="2021-02" db="EMBL/GenBank/DDBJ databases">
        <authorList>
            <person name="Dougan E. K."/>
            <person name="Rhodes N."/>
            <person name="Thang M."/>
            <person name="Chan C."/>
        </authorList>
    </citation>
    <scope>NUCLEOTIDE SEQUENCE</scope>
</reference>
<accession>A0A812WK35</accession>
<protein>
    <submittedName>
        <fullName evidence="2">Uncharacterized protein</fullName>
    </submittedName>
</protein>
<dbReference type="EMBL" id="CAJNIZ010044016">
    <property type="protein sequence ID" value="CAE7675500.1"/>
    <property type="molecule type" value="Genomic_DNA"/>
</dbReference>
<sequence>MPLEWAASPYIEDCGEACAMPASSVMSDLESPKSATSSSSTSSEFGRERRQRFSAEVGRSLEVAAAAAVISLQTEREMSNVFLMGQGPDQRRPPRSRQACCFF</sequence>